<dbReference type="AlphaFoldDB" id="A0A7J5BQE1"/>
<protein>
    <submittedName>
        <fullName evidence="2">Uncharacterized protein</fullName>
    </submittedName>
</protein>
<feature type="transmembrane region" description="Helical" evidence="1">
    <location>
        <begin position="167"/>
        <end position="193"/>
    </location>
</feature>
<dbReference type="Proteomes" id="UP000467240">
    <property type="component" value="Unassembled WGS sequence"/>
</dbReference>
<organism evidence="2 3">
    <name type="scientific">Pseudoclavibacter chungangensis</name>
    <dbReference type="NCBI Taxonomy" id="587635"/>
    <lineage>
        <taxon>Bacteria</taxon>
        <taxon>Bacillati</taxon>
        <taxon>Actinomycetota</taxon>
        <taxon>Actinomycetes</taxon>
        <taxon>Micrococcales</taxon>
        <taxon>Microbacteriaceae</taxon>
        <taxon>Pseudoclavibacter</taxon>
    </lineage>
</organism>
<sequence>MAGHLLQLKVNSVRGTFRRDSPYRSGAIATAIATVVVTAAALAVIVASWSLSPELVRGLAVTSGILASVAAFVAAAVSPGGDDLDPRALVAVGRSPLRAAWESLTTSAIGIPAAGTAIVLLASLSLWRADALALAIGAASMLVGFCTLVTLARLGSLLGFLMDQRRVAGDVVAAAVFLAILLLSPVLFVAVTAPWAATGTEPLQRAAEVLAWTPIGAAWGAPSTALSGDLVSALGQFGVALATLAVAALLWLGLGTRLARRTLVDTSGREVLDLGFINRFGGSPARVVAARTITYWLRDRRYQVVNVSIVLLPLLALVPLAVVGVDARYLALLPVPLLAFFLGWTLHNDLAFDSTAVWLHITSGMDGRSDRIGRALPTLVVGGVIVVLGSAISGLIVGDWLWVVSEFGIAAGLLLATTGFSSVMSVLYPYAVARPGDSPYSQPVRSWGRGVLMHPVAGLLAILAVAPSIACGVIGILGGDWWWHVAALVLGLVAGAIVLSWGIARGGRLFDDRSSELMTFAMSS</sequence>
<dbReference type="RefSeq" id="WP_158041290.1">
    <property type="nucleotide sequence ID" value="NZ_JACCFV010000001.1"/>
</dbReference>
<proteinExistence type="predicted"/>
<feature type="transmembrane region" description="Helical" evidence="1">
    <location>
        <begin position="27"/>
        <end position="49"/>
    </location>
</feature>
<feature type="transmembrane region" description="Helical" evidence="1">
    <location>
        <begin position="481"/>
        <end position="504"/>
    </location>
</feature>
<feature type="transmembrane region" description="Helical" evidence="1">
    <location>
        <begin position="375"/>
        <end position="397"/>
    </location>
</feature>
<evidence type="ECO:0000313" key="3">
    <source>
        <dbReference type="Proteomes" id="UP000467240"/>
    </source>
</evidence>
<feature type="transmembrane region" description="Helical" evidence="1">
    <location>
        <begin position="233"/>
        <end position="254"/>
    </location>
</feature>
<evidence type="ECO:0000313" key="2">
    <source>
        <dbReference type="EMBL" id="KAB1655089.1"/>
    </source>
</evidence>
<dbReference type="EMBL" id="WBJZ01000016">
    <property type="protein sequence ID" value="KAB1655089.1"/>
    <property type="molecule type" value="Genomic_DNA"/>
</dbReference>
<feature type="transmembrane region" description="Helical" evidence="1">
    <location>
        <begin position="132"/>
        <end position="155"/>
    </location>
</feature>
<feature type="transmembrane region" description="Helical" evidence="1">
    <location>
        <begin position="409"/>
        <end position="430"/>
    </location>
</feature>
<evidence type="ECO:0000256" key="1">
    <source>
        <dbReference type="SAM" id="Phobius"/>
    </source>
</evidence>
<feature type="transmembrane region" description="Helical" evidence="1">
    <location>
        <begin position="304"/>
        <end position="323"/>
    </location>
</feature>
<dbReference type="OrthoDB" id="3261041at2"/>
<name>A0A7J5BQE1_9MICO</name>
<feature type="transmembrane region" description="Helical" evidence="1">
    <location>
        <begin position="55"/>
        <end position="77"/>
    </location>
</feature>
<keyword evidence="1" id="KW-0472">Membrane</keyword>
<feature type="transmembrane region" description="Helical" evidence="1">
    <location>
        <begin position="329"/>
        <end position="346"/>
    </location>
</feature>
<feature type="transmembrane region" description="Helical" evidence="1">
    <location>
        <begin position="451"/>
        <end position="475"/>
    </location>
</feature>
<keyword evidence="1" id="KW-0812">Transmembrane</keyword>
<gene>
    <name evidence="2" type="ORF">F8O01_12580</name>
</gene>
<keyword evidence="1" id="KW-1133">Transmembrane helix</keyword>
<keyword evidence="3" id="KW-1185">Reference proteome</keyword>
<reference evidence="2 3" key="1">
    <citation type="submission" date="2019-09" db="EMBL/GenBank/DDBJ databases">
        <title>Phylogeny of genus Pseudoclavibacter and closely related genus.</title>
        <authorList>
            <person name="Li Y."/>
        </authorList>
    </citation>
    <scope>NUCLEOTIDE SEQUENCE [LARGE SCALE GENOMIC DNA]</scope>
    <source>
        <strain evidence="2 3">DSM 23821</strain>
    </source>
</reference>
<accession>A0A7J5BQE1</accession>
<comment type="caution">
    <text evidence="2">The sequence shown here is derived from an EMBL/GenBank/DDBJ whole genome shotgun (WGS) entry which is preliminary data.</text>
</comment>
<feature type="transmembrane region" description="Helical" evidence="1">
    <location>
        <begin position="104"/>
        <end position="126"/>
    </location>
</feature>